<accession>A0A3D8R652</accession>
<feature type="compositionally biased region" description="Basic and acidic residues" evidence="5">
    <location>
        <begin position="1"/>
        <end position="17"/>
    </location>
</feature>
<dbReference type="Proteomes" id="UP000256645">
    <property type="component" value="Unassembled WGS sequence"/>
</dbReference>
<evidence type="ECO:0000256" key="4">
    <source>
        <dbReference type="ARBA" id="ARBA00023136"/>
    </source>
</evidence>
<dbReference type="Pfam" id="PF07690">
    <property type="entry name" value="MFS_1"/>
    <property type="match status" value="1"/>
</dbReference>
<evidence type="ECO:0000256" key="2">
    <source>
        <dbReference type="ARBA" id="ARBA00022692"/>
    </source>
</evidence>
<dbReference type="InterPro" id="IPR036259">
    <property type="entry name" value="MFS_trans_sf"/>
</dbReference>
<keyword evidence="2 6" id="KW-0812">Transmembrane</keyword>
<keyword evidence="8" id="KW-1185">Reference proteome</keyword>
<feature type="transmembrane region" description="Helical" evidence="6">
    <location>
        <begin position="462"/>
        <end position="481"/>
    </location>
</feature>
<feature type="transmembrane region" description="Helical" evidence="6">
    <location>
        <begin position="357"/>
        <end position="377"/>
    </location>
</feature>
<evidence type="ECO:0000256" key="6">
    <source>
        <dbReference type="SAM" id="Phobius"/>
    </source>
</evidence>
<dbReference type="GO" id="GO:0005886">
    <property type="term" value="C:plasma membrane"/>
    <property type="evidence" value="ECO:0007669"/>
    <property type="project" value="TreeGrafter"/>
</dbReference>
<dbReference type="Gene3D" id="1.20.1250.20">
    <property type="entry name" value="MFS general substrate transporter like domains"/>
    <property type="match status" value="1"/>
</dbReference>
<dbReference type="SUPFAM" id="SSF103473">
    <property type="entry name" value="MFS general substrate transporter"/>
    <property type="match status" value="1"/>
</dbReference>
<evidence type="ECO:0000313" key="8">
    <source>
        <dbReference type="Proteomes" id="UP000256645"/>
    </source>
</evidence>
<feature type="transmembrane region" description="Helical" evidence="6">
    <location>
        <begin position="232"/>
        <end position="252"/>
    </location>
</feature>
<feature type="compositionally biased region" description="Polar residues" evidence="5">
    <location>
        <begin position="18"/>
        <end position="28"/>
    </location>
</feature>
<comment type="subcellular location">
    <subcellularLocation>
        <location evidence="1">Membrane</location>
        <topology evidence="1">Multi-pass membrane protein</topology>
    </subcellularLocation>
</comment>
<organism evidence="7 8">
    <name type="scientific">Coleophoma cylindrospora</name>
    <dbReference type="NCBI Taxonomy" id="1849047"/>
    <lineage>
        <taxon>Eukaryota</taxon>
        <taxon>Fungi</taxon>
        <taxon>Dikarya</taxon>
        <taxon>Ascomycota</taxon>
        <taxon>Pezizomycotina</taxon>
        <taxon>Leotiomycetes</taxon>
        <taxon>Helotiales</taxon>
        <taxon>Dermateaceae</taxon>
        <taxon>Coleophoma</taxon>
    </lineage>
</organism>
<evidence type="ECO:0000256" key="1">
    <source>
        <dbReference type="ARBA" id="ARBA00004141"/>
    </source>
</evidence>
<dbReference type="GO" id="GO:0022857">
    <property type="term" value="F:transmembrane transporter activity"/>
    <property type="evidence" value="ECO:0007669"/>
    <property type="project" value="InterPro"/>
</dbReference>
<protein>
    <submittedName>
        <fullName evidence="7">MFS multidrug transporter-like protein</fullName>
    </submittedName>
</protein>
<feature type="transmembrane region" description="Helical" evidence="6">
    <location>
        <begin position="487"/>
        <end position="511"/>
    </location>
</feature>
<feature type="transmembrane region" description="Helical" evidence="6">
    <location>
        <begin position="143"/>
        <end position="162"/>
    </location>
</feature>
<dbReference type="AlphaFoldDB" id="A0A3D8R652"/>
<keyword evidence="4 6" id="KW-0472">Membrane</keyword>
<dbReference type="InterPro" id="IPR011701">
    <property type="entry name" value="MFS"/>
</dbReference>
<keyword evidence="3 6" id="KW-1133">Transmembrane helix</keyword>
<dbReference type="PANTHER" id="PTHR23502">
    <property type="entry name" value="MAJOR FACILITATOR SUPERFAMILY"/>
    <property type="match status" value="1"/>
</dbReference>
<feature type="transmembrane region" description="Helical" evidence="6">
    <location>
        <begin position="203"/>
        <end position="226"/>
    </location>
</feature>
<evidence type="ECO:0000313" key="7">
    <source>
        <dbReference type="EMBL" id="RDW69421.1"/>
    </source>
</evidence>
<evidence type="ECO:0000256" key="5">
    <source>
        <dbReference type="SAM" id="MobiDB-lite"/>
    </source>
</evidence>
<sequence>MSEKKEVRLSGEGEQDHLSTQGSDNKSATRPKGDAMWLEEGGTYVHKYHGFTLVPQPSHDPRDPLNWPFKRKMEILVVLCLSTFAGFCGPLAGQLQVRPQAALYDVSTVAISYQNSAANSGMIIGSILLFPLSHVIGRSSTIFWSLVGLFAAQIWSACMTSPNDYNPWIVARGFSGFFGTMAGILGPRCLIDMFYLHQRGRAFTVFHFFFDFGTIAGPAISGLIAARSSWTAAYWWTAALAGVAFVTVFIFLRDTTWDRSPGADNPPQPESFWKNRVSTFFPGTAITKKSTGSQIAKVAATPFLITATPVTFFLALFCLFNFGFYVAMNSITPVWLQKPEKAGGYGFTSFENACFQLFHWAGIAVALLYGQLISDRLPLALCARFGGGEWKPEYRLHALWFPALICNPIGLGIFGMGLQQHLSWGVLAISQILVTFGSLSITPITVNYACECFTKNPAETAIVLNSFRIGFGLSIAFYITPWVDAVGFAWCYGIMAFIQVFTFSFVVVLMWKGHTIREIDPFRLISTEEGEHVVDDAKDPEHEAV</sequence>
<name>A0A3D8R652_9HELO</name>
<proteinExistence type="predicted"/>
<feature type="transmembrane region" description="Helical" evidence="6">
    <location>
        <begin position="168"/>
        <end position="191"/>
    </location>
</feature>
<feature type="transmembrane region" description="Helical" evidence="6">
    <location>
        <begin position="398"/>
        <end position="418"/>
    </location>
</feature>
<dbReference type="PANTHER" id="PTHR23502:SF34">
    <property type="entry name" value="PROTEIN HOL1"/>
    <property type="match status" value="1"/>
</dbReference>
<dbReference type="EMBL" id="PDLM01000009">
    <property type="protein sequence ID" value="RDW69421.1"/>
    <property type="molecule type" value="Genomic_DNA"/>
</dbReference>
<dbReference type="STRING" id="1849047.A0A3D8R652"/>
<dbReference type="OrthoDB" id="2533084at2759"/>
<comment type="caution">
    <text evidence="7">The sequence shown here is derived from an EMBL/GenBank/DDBJ whole genome shotgun (WGS) entry which is preliminary data.</text>
</comment>
<gene>
    <name evidence="7" type="ORF">BP6252_08441</name>
</gene>
<reference evidence="7 8" key="1">
    <citation type="journal article" date="2018" name="IMA Fungus">
        <title>IMA Genome-F 9: Draft genome sequence of Annulohypoxylon stygium, Aspergillus mulundensis, Berkeleyomyces basicola (syn. Thielaviopsis basicola), Ceratocystis smalleyi, two Cercospora beticola strains, Coleophoma cylindrospora, Fusarium fracticaudum, Phialophora cf. hyalina, and Morchella septimelata.</title>
        <authorList>
            <person name="Wingfield B.D."/>
            <person name="Bills G.F."/>
            <person name="Dong Y."/>
            <person name="Huang W."/>
            <person name="Nel W.J."/>
            <person name="Swalarsk-Parry B.S."/>
            <person name="Vaghefi N."/>
            <person name="Wilken P.M."/>
            <person name="An Z."/>
            <person name="de Beer Z.W."/>
            <person name="De Vos L."/>
            <person name="Chen L."/>
            <person name="Duong T.A."/>
            <person name="Gao Y."/>
            <person name="Hammerbacher A."/>
            <person name="Kikkert J.R."/>
            <person name="Li Y."/>
            <person name="Li H."/>
            <person name="Li K."/>
            <person name="Li Q."/>
            <person name="Liu X."/>
            <person name="Ma X."/>
            <person name="Naidoo K."/>
            <person name="Pethybridge S.J."/>
            <person name="Sun J."/>
            <person name="Steenkamp E.T."/>
            <person name="van der Nest M.A."/>
            <person name="van Wyk S."/>
            <person name="Wingfield M.J."/>
            <person name="Xiong C."/>
            <person name="Yue Q."/>
            <person name="Zhang X."/>
        </authorList>
    </citation>
    <scope>NUCLEOTIDE SEQUENCE [LARGE SCALE GENOMIC DNA]</scope>
    <source>
        <strain evidence="7 8">BP6252</strain>
    </source>
</reference>
<feature type="transmembrane region" description="Helical" evidence="6">
    <location>
        <begin position="75"/>
        <end position="97"/>
    </location>
</feature>
<feature type="transmembrane region" description="Helical" evidence="6">
    <location>
        <begin position="424"/>
        <end position="450"/>
    </location>
</feature>
<feature type="transmembrane region" description="Helical" evidence="6">
    <location>
        <begin position="117"/>
        <end position="136"/>
    </location>
</feature>
<feature type="region of interest" description="Disordered" evidence="5">
    <location>
        <begin position="1"/>
        <end position="33"/>
    </location>
</feature>
<evidence type="ECO:0000256" key="3">
    <source>
        <dbReference type="ARBA" id="ARBA00022989"/>
    </source>
</evidence>
<feature type="transmembrane region" description="Helical" evidence="6">
    <location>
        <begin position="303"/>
        <end position="328"/>
    </location>
</feature>